<sequence length="153" mass="17966">MREQATTTTTTKKKQDTEWKFARSKLWVGYFDEGSTLPPPLNTIISPKSIIRFLCGIFHFIILLIKKCRNCKLSRNTNSNSNKHKQTKLNTLNLHSNQQNSQTEWDIEIQETNTNGIFSNLDVMNKQKQQSIKETKQSKRKTFYQVRKIIKLM</sequence>
<keyword evidence="2" id="KW-0406">Ion transport</keyword>
<dbReference type="GO" id="GO:0005886">
    <property type="term" value="C:plasma membrane"/>
    <property type="evidence" value="ECO:0007669"/>
    <property type="project" value="TreeGrafter"/>
</dbReference>
<dbReference type="PANTHER" id="PTHR10117">
    <property type="entry name" value="TRANSIENT RECEPTOR POTENTIAL CHANNEL"/>
    <property type="match status" value="1"/>
</dbReference>
<organism evidence="4 5">
    <name type="scientific">Schistosoma mattheei</name>
    <dbReference type="NCBI Taxonomy" id="31246"/>
    <lineage>
        <taxon>Eukaryota</taxon>
        <taxon>Metazoa</taxon>
        <taxon>Spiralia</taxon>
        <taxon>Lophotrochozoa</taxon>
        <taxon>Platyhelminthes</taxon>
        <taxon>Trematoda</taxon>
        <taxon>Digenea</taxon>
        <taxon>Strigeidida</taxon>
        <taxon>Schistosomatoidea</taxon>
        <taxon>Schistosomatidae</taxon>
        <taxon>Schistosoma</taxon>
    </lineage>
</organism>
<proteinExistence type="predicted"/>
<evidence type="ECO:0000256" key="2">
    <source>
        <dbReference type="ARBA" id="ARBA00023065"/>
    </source>
</evidence>
<keyword evidence="3" id="KW-0407">Ion channel</keyword>
<evidence type="ECO:0000313" key="4">
    <source>
        <dbReference type="EMBL" id="VDP66175.1"/>
    </source>
</evidence>
<dbReference type="STRING" id="31246.A0A183PJJ7"/>
<name>A0A183PJJ7_9TREM</name>
<dbReference type="GO" id="GO:0034703">
    <property type="term" value="C:cation channel complex"/>
    <property type="evidence" value="ECO:0007669"/>
    <property type="project" value="TreeGrafter"/>
</dbReference>
<accession>A0A183PJJ7</accession>
<dbReference type="GO" id="GO:0070679">
    <property type="term" value="F:inositol 1,4,5 trisphosphate binding"/>
    <property type="evidence" value="ECO:0007669"/>
    <property type="project" value="TreeGrafter"/>
</dbReference>
<dbReference type="Proteomes" id="UP000269396">
    <property type="component" value="Unassembled WGS sequence"/>
</dbReference>
<evidence type="ECO:0000313" key="5">
    <source>
        <dbReference type="Proteomes" id="UP000269396"/>
    </source>
</evidence>
<dbReference type="InterPro" id="IPR002153">
    <property type="entry name" value="TRPC_channel"/>
</dbReference>
<dbReference type="AlphaFoldDB" id="A0A183PJJ7"/>
<dbReference type="GO" id="GO:0007338">
    <property type="term" value="P:single fertilization"/>
    <property type="evidence" value="ECO:0007669"/>
    <property type="project" value="TreeGrafter"/>
</dbReference>
<reference evidence="4 5" key="1">
    <citation type="submission" date="2018-11" db="EMBL/GenBank/DDBJ databases">
        <authorList>
            <consortium name="Pathogen Informatics"/>
        </authorList>
    </citation>
    <scope>NUCLEOTIDE SEQUENCE [LARGE SCALE GENOMIC DNA]</scope>
    <source>
        <strain>Denwood</strain>
        <strain evidence="5">Zambia</strain>
    </source>
</reference>
<evidence type="ECO:0000256" key="3">
    <source>
        <dbReference type="ARBA" id="ARBA00023303"/>
    </source>
</evidence>
<dbReference type="GO" id="GO:0015279">
    <property type="term" value="F:store-operated calcium channel activity"/>
    <property type="evidence" value="ECO:0007669"/>
    <property type="project" value="TreeGrafter"/>
</dbReference>
<dbReference type="PANTHER" id="PTHR10117:SF80">
    <property type="entry name" value="TRANSIENT-RECEPTOR-POTENTIAL-LIKE PROTEIN"/>
    <property type="match status" value="1"/>
</dbReference>
<dbReference type="EMBL" id="UZAL01034751">
    <property type="protein sequence ID" value="VDP66175.1"/>
    <property type="molecule type" value="Genomic_DNA"/>
</dbReference>
<gene>
    <name evidence="4" type="ORF">SMTD_LOCUS14533</name>
</gene>
<dbReference type="GO" id="GO:0051480">
    <property type="term" value="P:regulation of cytosolic calcium ion concentration"/>
    <property type="evidence" value="ECO:0007669"/>
    <property type="project" value="TreeGrafter"/>
</dbReference>
<evidence type="ECO:0000256" key="1">
    <source>
        <dbReference type="ARBA" id="ARBA00022448"/>
    </source>
</evidence>
<keyword evidence="1" id="KW-0813">Transport</keyword>
<protein>
    <submittedName>
        <fullName evidence="4">Uncharacterized protein</fullName>
    </submittedName>
</protein>
<keyword evidence="5" id="KW-1185">Reference proteome</keyword>